<dbReference type="PATRIC" id="fig|1173020.3.peg.3393"/>
<dbReference type="HOGENOM" id="CLU_104637_0_0_3"/>
<name>K9UGP5_CHAP6</name>
<dbReference type="eggNOG" id="COG0531">
    <property type="taxonomic scope" value="Bacteria"/>
</dbReference>
<dbReference type="InterPro" id="IPR053153">
    <property type="entry name" value="APC_K+_Transporter"/>
</dbReference>
<dbReference type="Gene3D" id="1.20.1740.10">
    <property type="entry name" value="Amino acid/polyamine transporter I"/>
    <property type="match status" value="1"/>
</dbReference>
<dbReference type="STRING" id="1173020.Cha6605_2973"/>
<dbReference type="EMBL" id="CP003600">
    <property type="protein sequence ID" value="AFY94005.1"/>
    <property type="molecule type" value="Genomic_DNA"/>
</dbReference>
<evidence type="ECO:0000313" key="2">
    <source>
        <dbReference type="EMBL" id="AFY94005.1"/>
    </source>
</evidence>
<reference evidence="2 3" key="1">
    <citation type="submission" date="2012-05" db="EMBL/GenBank/DDBJ databases">
        <title>Finished chromosome of genome of Chamaesiphon sp. PCC 6605.</title>
        <authorList>
            <consortium name="US DOE Joint Genome Institute"/>
            <person name="Gugger M."/>
            <person name="Coursin T."/>
            <person name="Rippka R."/>
            <person name="Tandeau De Marsac N."/>
            <person name="Huntemann M."/>
            <person name="Wei C.-L."/>
            <person name="Han J."/>
            <person name="Detter J.C."/>
            <person name="Han C."/>
            <person name="Tapia R."/>
            <person name="Chen A."/>
            <person name="Kyrpides N."/>
            <person name="Mavromatis K."/>
            <person name="Markowitz V."/>
            <person name="Szeto E."/>
            <person name="Ivanova N."/>
            <person name="Pagani I."/>
            <person name="Pati A."/>
            <person name="Goodwin L."/>
            <person name="Nordberg H.P."/>
            <person name="Cantor M.N."/>
            <person name="Hua S.X."/>
            <person name="Woyke T."/>
            <person name="Kerfeld C.A."/>
        </authorList>
    </citation>
    <scope>NUCLEOTIDE SEQUENCE [LARGE SCALE GENOMIC DNA]</scope>
    <source>
        <strain evidence="3">ATCC 27169 / PCC 6605</strain>
    </source>
</reference>
<feature type="transmembrane region" description="Helical" evidence="1">
    <location>
        <begin position="60"/>
        <end position="82"/>
    </location>
</feature>
<protein>
    <recommendedName>
        <fullName evidence="4">Amino acid transporter</fullName>
    </recommendedName>
</protein>
<evidence type="ECO:0000256" key="1">
    <source>
        <dbReference type="SAM" id="Phobius"/>
    </source>
</evidence>
<keyword evidence="1" id="KW-0472">Membrane</keyword>
<dbReference type="AlphaFoldDB" id="K9UGP5"/>
<sequence length="153" mass="15599">MSLSGLKRLLVGKSLPTSAHAEERLSNAAALAVLSSDAPSSVAYATEEILLVLVAAGSSALGYSIPIAAVIMLLLGIVILSYSQTIKAYPNGGGSYIVARENLGLMAGLVAGGSLTIDYILTVTVSVSAGTAALTSAVPVLKKHTVLLRSRIY</sequence>
<keyword evidence="1" id="KW-1133">Transmembrane helix</keyword>
<evidence type="ECO:0000313" key="3">
    <source>
        <dbReference type="Proteomes" id="UP000010366"/>
    </source>
</evidence>
<dbReference type="Proteomes" id="UP000010366">
    <property type="component" value="Chromosome"/>
</dbReference>
<dbReference type="KEGG" id="cmp:Cha6605_2973"/>
<organism evidence="2 3">
    <name type="scientific">Chamaesiphon minutus (strain ATCC 27169 / PCC 6605)</name>
    <dbReference type="NCBI Taxonomy" id="1173020"/>
    <lineage>
        <taxon>Bacteria</taxon>
        <taxon>Bacillati</taxon>
        <taxon>Cyanobacteriota</taxon>
        <taxon>Cyanophyceae</taxon>
        <taxon>Gomontiellales</taxon>
        <taxon>Chamaesiphonaceae</taxon>
        <taxon>Chamaesiphon</taxon>
    </lineage>
</organism>
<keyword evidence="3" id="KW-1185">Reference proteome</keyword>
<gene>
    <name evidence="2" type="ORF">Cha6605_2973</name>
</gene>
<proteinExistence type="predicted"/>
<evidence type="ECO:0008006" key="4">
    <source>
        <dbReference type="Google" id="ProtNLM"/>
    </source>
</evidence>
<keyword evidence="1" id="KW-0812">Transmembrane</keyword>
<dbReference type="PANTHER" id="PTHR47704:SF1">
    <property type="entry name" value="POTASSIUM TRANSPORTER KIMA"/>
    <property type="match status" value="1"/>
</dbReference>
<accession>K9UGP5</accession>
<dbReference type="PANTHER" id="PTHR47704">
    <property type="entry name" value="POTASSIUM TRANSPORTER KIMA"/>
    <property type="match status" value="1"/>
</dbReference>